<reference evidence="1" key="1">
    <citation type="journal article" date="2014" name="Front. Microbiol.">
        <title>High frequency of phylogenetically diverse reductive dehalogenase-homologous genes in deep subseafloor sedimentary metagenomes.</title>
        <authorList>
            <person name="Kawai M."/>
            <person name="Futagami T."/>
            <person name="Toyoda A."/>
            <person name="Takaki Y."/>
            <person name="Nishi S."/>
            <person name="Hori S."/>
            <person name="Arai W."/>
            <person name="Tsubouchi T."/>
            <person name="Morono Y."/>
            <person name="Uchiyama I."/>
            <person name="Ito T."/>
            <person name="Fujiyama A."/>
            <person name="Inagaki F."/>
            <person name="Takami H."/>
        </authorList>
    </citation>
    <scope>NUCLEOTIDE SEQUENCE</scope>
    <source>
        <strain evidence="1">Expedition CK06-06</strain>
    </source>
</reference>
<gene>
    <name evidence="1" type="ORF">S03H2_21037</name>
</gene>
<comment type="caution">
    <text evidence="1">The sequence shown here is derived from an EMBL/GenBank/DDBJ whole genome shotgun (WGS) entry which is preliminary data.</text>
</comment>
<name>X1GAR8_9ZZZZ</name>
<evidence type="ECO:0000313" key="1">
    <source>
        <dbReference type="EMBL" id="GAH41925.1"/>
    </source>
</evidence>
<feature type="non-terminal residue" evidence="1">
    <location>
        <position position="1"/>
    </location>
</feature>
<dbReference type="AlphaFoldDB" id="X1GAR8"/>
<organism evidence="1">
    <name type="scientific">marine sediment metagenome</name>
    <dbReference type="NCBI Taxonomy" id="412755"/>
    <lineage>
        <taxon>unclassified sequences</taxon>
        <taxon>metagenomes</taxon>
        <taxon>ecological metagenomes</taxon>
    </lineage>
</organism>
<protein>
    <submittedName>
        <fullName evidence="1">Uncharacterized protein</fullName>
    </submittedName>
</protein>
<proteinExistence type="predicted"/>
<dbReference type="EMBL" id="BARU01011157">
    <property type="protein sequence ID" value="GAH41925.1"/>
    <property type="molecule type" value="Genomic_DNA"/>
</dbReference>
<accession>X1GAR8</accession>
<sequence length="114" mass="12650">PDLKLPASDSIKNPVQSVIVAVTNKHILVEGSAVCTTEDALNDQDLVIDNLLVEMTRIRRIKEAIAEQDPTRPFKGEVTIQGDKLITFDLLTRVMYTCGRSKYGNIALAVLRKQ</sequence>